<dbReference type="EMBL" id="MU853228">
    <property type="protein sequence ID" value="KAK4123521.1"/>
    <property type="molecule type" value="Genomic_DNA"/>
</dbReference>
<dbReference type="AlphaFoldDB" id="A0AAN6U0G7"/>
<protein>
    <submittedName>
        <fullName evidence="1">Uncharacterized protein</fullName>
    </submittedName>
</protein>
<reference evidence="1" key="2">
    <citation type="submission" date="2023-05" db="EMBL/GenBank/DDBJ databases">
        <authorList>
            <consortium name="Lawrence Berkeley National Laboratory"/>
            <person name="Steindorff A."/>
            <person name="Hensen N."/>
            <person name="Bonometti L."/>
            <person name="Westerberg I."/>
            <person name="Brannstrom I.O."/>
            <person name="Guillou S."/>
            <person name="Cros-Aarteil S."/>
            <person name="Calhoun S."/>
            <person name="Haridas S."/>
            <person name="Kuo A."/>
            <person name="Mondo S."/>
            <person name="Pangilinan J."/>
            <person name="Riley R."/>
            <person name="Labutti K."/>
            <person name="Andreopoulos B."/>
            <person name="Lipzen A."/>
            <person name="Chen C."/>
            <person name="Yanf M."/>
            <person name="Daum C."/>
            <person name="Ng V."/>
            <person name="Clum A."/>
            <person name="Ohm R."/>
            <person name="Martin F."/>
            <person name="Silar P."/>
            <person name="Natvig D."/>
            <person name="Lalanne C."/>
            <person name="Gautier V."/>
            <person name="Ament-Velasquez S.L."/>
            <person name="Kruys A."/>
            <person name="Hutchinson M.I."/>
            <person name="Powell A.J."/>
            <person name="Barry K."/>
            <person name="Miller A.N."/>
            <person name="Grigoriev I.V."/>
            <person name="Debuchy R."/>
            <person name="Gladieux P."/>
            <person name="Thoren M.H."/>
            <person name="Johannesson H."/>
        </authorList>
    </citation>
    <scope>NUCLEOTIDE SEQUENCE</scope>
    <source>
        <strain evidence="1">CBS 731.68</strain>
    </source>
</reference>
<organism evidence="1 2">
    <name type="scientific">Parathielavia appendiculata</name>
    <dbReference type="NCBI Taxonomy" id="2587402"/>
    <lineage>
        <taxon>Eukaryota</taxon>
        <taxon>Fungi</taxon>
        <taxon>Dikarya</taxon>
        <taxon>Ascomycota</taxon>
        <taxon>Pezizomycotina</taxon>
        <taxon>Sordariomycetes</taxon>
        <taxon>Sordariomycetidae</taxon>
        <taxon>Sordariales</taxon>
        <taxon>Chaetomiaceae</taxon>
        <taxon>Parathielavia</taxon>
    </lineage>
</organism>
<gene>
    <name evidence="1" type="ORF">N657DRAFT_412827</name>
</gene>
<evidence type="ECO:0000313" key="1">
    <source>
        <dbReference type="EMBL" id="KAK4123521.1"/>
    </source>
</evidence>
<evidence type="ECO:0000313" key="2">
    <source>
        <dbReference type="Proteomes" id="UP001302602"/>
    </source>
</evidence>
<proteinExistence type="predicted"/>
<accession>A0AAN6U0G7</accession>
<keyword evidence="2" id="KW-1185">Reference proteome</keyword>
<name>A0AAN6U0G7_9PEZI</name>
<reference evidence="1" key="1">
    <citation type="journal article" date="2023" name="Mol. Phylogenet. Evol.">
        <title>Genome-scale phylogeny and comparative genomics of the fungal order Sordariales.</title>
        <authorList>
            <person name="Hensen N."/>
            <person name="Bonometti L."/>
            <person name="Westerberg I."/>
            <person name="Brannstrom I.O."/>
            <person name="Guillou S."/>
            <person name="Cros-Aarteil S."/>
            <person name="Calhoun S."/>
            <person name="Haridas S."/>
            <person name="Kuo A."/>
            <person name="Mondo S."/>
            <person name="Pangilinan J."/>
            <person name="Riley R."/>
            <person name="LaButti K."/>
            <person name="Andreopoulos B."/>
            <person name="Lipzen A."/>
            <person name="Chen C."/>
            <person name="Yan M."/>
            <person name="Daum C."/>
            <person name="Ng V."/>
            <person name="Clum A."/>
            <person name="Steindorff A."/>
            <person name="Ohm R.A."/>
            <person name="Martin F."/>
            <person name="Silar P."/>
            <person name="Natvig D.O."/>
            <person name="Lalanne C."/>
            <person name="Gautier V."/>
            <person name="Ament-Velasquez S.L."/>
            <person name="Kruys A."/>
            <person name="Hutchinson M.I."/>
            <person name="Powell A.J."/>
            <person name="Barry K."/>
            <person name="Miller A.N."/>
            <person name="Grigoriev I.V."/>
            <person name="Debuchy R."/>
            <person name="Gladieux P."/>
            <person name="Hiltunen Thoren M."/>
            <person name="Johannesson H."/>
        </authorList>
    </citation>
    <scope>NUCLEOTIDE SEQUENCE</scope>
    <source>
        <strain evidence="1">CBS 731.68</strain>
    </source>
</reference>
<dbReference type="RefSeq" id="XP_062647292.1">
    <property type="nucleotide sequence ID" value="XM_062787253.1"/>
</dbReference>
<sequence>MRSAELLAALFDSDTDTSVHRIKSKVADADCARWFGWSTRSRRGRAWEIGPCPWHHGCFQSCTSKLANTADGLSVLTGGLATAVNLNFNHSQDEVIPKKIETDGARVNDLCPPRNIYVQPSRTTPGAPRFFLCWHGCRSSSDVQARHYM</sequence>
<dbReference type="GeneID" id="87824023"/>
<dbReference type="Proteomes" id="UP001302602">
    <property type="component" value="Unassembled WGS sequence"/>
</dbReference>
<comment type="caution">
    <text evidence="1">The sequence shown here is derived from an EMBL/GenBank/DDBJ whole genome shotgun (WGS) entry which is preliminary data.</text>
</comment>